<reference evidence="1" key="1">
    <citation type="submission" date="2007-03" db="EMBL/GenBank/DDBJ databases">
        <title>Annotation of Culex pipiens quinquefasciatus.</title>
        <authorList>
            <consortium name="The Broad Institute Genome Sequencing Platform"/>
            <person name="Atkinson P.W."/>
            <person name="Hemingway J."/>
            <person name="Christensen B.M."/>
            <person name="Higgs S."/>
            <person name="Kodira C."/>
            <person name="Hannick L."/>
            <person name="Megy K."/>
            <person name="O'Leary S."/>
            <person name="Pearson M."/>
            <person name="Haas B.J."/>
            <person name="Mauceli E."/>
            <person name="Wortman J.R."/>
            <person name="Lee N.H."/>
            <person name="Guigo R."/>
            <person name="Stanke M."/>
            <person name="Alvarado L."/>
            <person name="Amedeo P."/>
            <person name="Antoine C.H."/>
            <person name="Arensburger P."/>
            <person name="Bidwell S.L."/>
            <person name="Crawford M."/>
            <person name="Camaro F."/>
            <person name="Devon K."/>
            <person name="Engels R."/>
            <person name="Hammond M."/>
            <person name="Howarth C."/>
            <person name="Koehrsen M."/>
            <person name="Lawson D."/>
            <person name="Montgomery P."/>
            <person name="Nene V."/>
            <person name="Nusbaum C."/>
            <person name="Puiu D."/>
            <person name="Romero-Severson J."/>
            <person name="Severson D.W."/>
            <person name="Shumway M."/>
            <person name="Sisk P."/>
            <person name="Stolte C."/>
            <person name="Zeng Q."/>
            <person name="Eisenstadt E."/>
            <person name="Fraser-Liggett C."/>
            <person name="Strausberg R."/>
            <person name="Galagan J."/>
            <person name="Birren B."/>
            <person name="Collins F.H."/>
        </authorList>
    </citation>
    <scope>NUCLEOTIDE SEQUENCE [LARGE SCALE GENOMIC DNA]</scope>
    <source>
        <strain evidence="1">JHB</strain>
    </source>
</reference>
<dbReference type="EMBL" id="DS232018">
    <property type="protein sequence ID" value="EDS32033.1"/>
    <property type="molecule type" value="Genomic_DNA"/>
</dbReference>
<dbReference type="HOGENOM" id="CLU_2887948_0_0_1"/>
<dbReference type="AlphaFoldDB" id="B0WP06"/>
<name>B0WP06_CULQU</name>
<evidence type="ECO:0000313" key="1">
    <source>
        <dbReference type="EMBL" id="EDS32033.1"/>
    </source>
</evidence>
<proteinExistence type="predicted"/>
<dbReference type="EnsemblMetazoa" id="CPIJ008785-RA">
    <property type="protein sequence ID" value="CPIJ008785-PA"/>
    <property type="gene ID" value="CPIJ008785"/>
</dbReference>
<dbReference type="Proteomes" id="UP000002320">
    <property type="component" value="Unassembled WGS sequence"/>
</dbReference>
<dbReference type="InParanoid" id="B0WP06"/>
<gene>
    <name evidence="2" type="primary">6041140</name>
    <name evidence="1" type="ORF">CpipJ_CPIJ008785</name>
</gene>
<evidence type="ECO:0000313" key="3">
    <source>
        <dbReference type="Proteomes" id="UP000002320"/>
    </source>
</evidence>
<sequence>MLVFFYFFYTIIKQDLTISRGLMRFFLHSKYERKKFVMNNNCYVKSNGEIKRILDEREANKLY</sequence>
<accession>B0WP06</accession>
<dbReference type="KEGG" id="cqu:CpipJ_CPIJ008785"/>
<dbReference type="VEuPathDB" id="VectorBase:CPIJ008785"/>
<evidence type="ECO:0000313" key="2">
    <source>
        <dbReference type="EnsemblMetazoa" id="CPIJ008785-PA"/>
    </source>
</evidence>
<reference evidence="2" key="2">
    <citation type="submission" date="2021-02" db="UniProtKB">
        <authorList>
            <consortium name="EnsemblMetazoa"/>
        </authorList>
    </citation>
    <scope>IDENTIFICATION</scope>
    <source>
        <strain evidence="2">JHB</strain>
    </source>
</reference>
<organism>
    <name type="scientific">Culex quinquefasciatus</name>
    <name type="common">Southern house mosquito</name>
    <name type="synonym">Culex pungens</name>
    <dbReference type="NCBI Taxonomy" id="7176"/>
    <lineage>
        <taxon>Eukaryota</taxon>
        <taxon>Metazoa</taxon>
        <taxon>Ecdysozoa</taxon>
        <taxon>Arthropoda</taxon>
        <taxon>Hexapoda</taxon>
        <taxon>Insecta</taxon>
        <taxon>Pterygota</taxon>
        <taxon>Neoptera</taxon>
        <taxon>Endopterygota</taxon>
        <taxon>Diptera</taxon>
        <taxon>Nematocera</taxon>
        <taxon>Culicoidea</taxon>
        <taxon>Culicidae</taxon>
        <taxon>Culicinae</taxon>
        <taxon>Culicini</taxon>
        <taxon>Culex</taxon>
        <taxon>Culex</taxon>
    </lineage>
</organism>
<keyword evidence="3" id="KW-1185">Reference proteome</keyword>
<protein>
    <submittedName>
        <fullName evidence="1 2">Uncharacterized protein</fullName>
    </submittedName>
</protein>